<proteinExistence type="predicted"/>
<evidence type="ECO:0000313" key="3">
    <source>
        <dbReference type="Proteomes" id="UP000447434"/>
    </source>
</evidence>
<keyword evidence="1" id="KW-0472">Membrane</keyword>
<keyword evidence="1" id="KW-1133">Transmembrane helix</keyword>
<keyword evidence="1" id="KW-0812">Transmembrane</keyword>
<comment type="caution">
    <text evidence="2">The sequence shown here is derived from an EMBL/GenBank/DDBJ whole genome shotgun (WGS) entry which is preliminary data.</text>
</comment>
<evidence type="ECO:0000313" key="2">
    <source>
        <dbReference type="EMBL" id="KAE9590533.1"/>
    </source>
</evidence>
<dbReference type="AlphaFoldDB" id="A0A6A4NEQ2"/>
<sequence>MNMNLVFCLALKATDFVLMLAFSLIFGSYTLKVLIISPMVKVSFKYFSF</sequence>
<organism evidence="2 3">
    <name type="scientific">Lupinus albus</name>
    <name type="common">White lupine</name>
    <name type="synonym">Lupinus termis</name>
    <dbReference type="NCBI Taxonomy" id="3870"/>
    <lineage>
        <taxon>Eukaryota</taxon>
        <taxon>Viridiplantae</taxon>
        <taxon>Streptophyta</taxon>
        <taxon>Embryophyta</taxon>
        <taxon>Tracheophyta</taxon>
        <taxon>Spermatophyta</taxon>
        <taxon>Magnoliopsida</taxon>
        <taxon>eudicotyledons</taxon>
        <taxon>Gunneridae</taxon>
        <taxon>Pentapetalae</taxon>
        <taxon>rosids</taxon>
        <taxon>fabids</taxon>
        <taxon>Fabales</taxon>
        <taxon>Fabaceae</taxon>
        <taxon>Papilionoideae</taxon>
        <taxon>50 kb inversion clade</taxon>
        <taxon>genistoids sensu lato</taxon>
        <taxon>core genistoids</taxon>
        <taxon>Genisteae</taxon>
        <taxon>Lupinus</taxon>
    </lineage>
</organism>
<feature type="transmembrane region" description="Helical" evidence="1">
    <location>
        <begin position="16"/>
        <end position="35"/>
    </location>
</feature>
<reference evidence="3" key="1">
    <citation type="journal article" date="2020" name="Nat. Commun.">
        <title>Genome sequence of the cluster root forming white lupin.</title>
        <authorList>
            <person name="Hufnagel B."/>
            <person name="Marques A."/>
            <person name="Soriano A."/>
            <person name="Marques L."/>
            <person name="Divol F."/>
            <person name="Doumas P."/>
            <person name="Sallet E."/>
            <person name="Mancinotti D."/>
            <person name="Carrere S."/>
            <person name="Marande W."/>
            <person name="Arribat S."/>
            <person name="Keller J."/>
            <person name="Huneau C."/>
            <person name="Blein T."/>
            <person name="Aime D."/>
            <person name="Laguerre M."/>
            <person name="Taylor J."/>
            <person name="Schubert V."/>
            <person name="Nelson M."/>
            <person name="Geu-Flores F."/>
            <person name="Crespi M."/>
            <person name="Gallardo-Guerrero K."/>
            <person name="Delaux P.-M."/>
            <person name="Salse J."/>
            <person name="Berges H."/>
            <person name="Guyot R."/>
            <person name="Gouzy J."/>
            <person name="Peret B."/>
        </authorList>
    </citation>
    <scope>NUCLEOTIDE SEQUENCE [LARGE SCALE GENOMIC DNA]</scope>
    <source>
        <strain evidence="3">cv. Amiga</strain>
    </source>
</reference>
<name>A0A6A4NEQ2_LUPAL</name>
<evidence type="ECO:0000256" key="1">
    <source>
        <dbReference type="SAM" id="Phobius"/>
    </source>
</evidence>
<gene>
    <name evidence="2" type="ORF">Lalb_Chr20g0108721</name>
</gene>
<dbReference type="EMBL" id="WOCE01000020">
    <property type="protein sequence ID" value="KAE9590533.1"/>
    <property type="molecule type" value="Genomic_DNA"/>
</dbReference>
<accession>A0A6A4NEQ2</accession>
<keyword evidence="3" id="KW-1185">Reference proteome</keyword>
<dbReference type="Proteomes" id="UP000447434">
    <property type="component" value="Chromosome 20"/>
</dbReference>
<protein>
    <submittedName>
        <fullName evidence="2">Uncharacterized protein</fullName>
    </submittedName>
</protein>